<dbReference type="STRING" id="763665.A0A2G5B4R3"/>
<dbReference type="Pfam" id="PF11838">
    <property type="entry name" value="ERAP1_C"/>
    <property type="match status" value="1"/>
</dbReference>
<dbReference type="GO" id="GO:0043171">
    <property type="term" value="P:peptide catabolic process"/>
    <property type="evidence" value="ECO:0007669"/>
    <property type="project" value="TreeGrafter"/>
</dbReference>
<evidence type="ECO:0000259" key="12">
    <source>
        <dbReference type="Pfam" id="PF01433"/>
    </source>
</evidence>
<comment type="similarity">
    <text evidence="1">Belongs to the peptidase M1 family.</text>
</comment>
<keyword evidence="16" id="KW-1185">Reference proteome</keyword>
<evidence type="ECO:0000256" key="8">
    <source>
        <dbReference type="PIRSR" id="PIRSR634016-1"/>
    </source>
</evidence>
<feature type="binding site" evidence="9">
    <location>
        <position position="539"/>
    </location>
    <ligand>
        <name>Zn(2+)</name>
        <dbReference type="ChEBI" id="CHEBI:29105"/>
        <note>catalytic</note>
    </ligand>
</feature>
<keyword evidence="3" id="KW-0645">Protease</keyword>
<dbReference type="GO" id="GO:0005737">
    <property type="term" value="C:cytoplasm"/>
    <property type="evidence" value="ECO:0007669"/>
    <property type="project" value="TreeGrafter"/>
</dbReference>
<dbReference type="Pfam" id="PF17900">
    <property type="entry name" value="Peptidase_M1_N"/>
    <property type="match status" value="1"/>
</dbReference>
<dbReference type="SUPFAM" id="SSF63737">
    <property type="entry name" value="Leukotriene A4 hydrolase N-terminal domain"/>
    <property type="match status" value="1"/>
</dbReference>
<keyword evidence="7" id="KW-0482">Metalloprotease</keyword>
<dbReference type="PRINTS" id="PR00756">
    <property type="entry name" value="ALADIPTASE"/>
</dbReference>
<keyword evidence="6 9" id="KW-0862">Zinc</keyword>
<evidence type="ECO:0000256" key="2">
    <source>
        <dbReference type="ARBA" id="ARBA00022438"/>
    </source>
</evidence>
<dbReference type="InterPro" id="IPR045357">
    <property type="entry name" value="Aminopeptidase_N-like_N"/>
</dbReference>
<dbReference type="CDD" id="cd09601">
    <property type="entry name" value="M1_APN-Q_like"/>
    <property type="match status" value="1"/>
</dbReference>
<evidence type="ECO:0000256" key="6">
    <source>
        <dbReference type="ARBA" id="ARBA00022833"/>
    </source>
</evidence>
<dbReference type="Pfam" id="PF01433">
    <property type="entry name" value="Peptidase_M1"/>
    <property type="match status" value="1"/>
</dbReference>
<dbReference type="OrthoDB" id="10031169at2759"/>
<dbReference type="InterPro" id="IPR024571">
    <property type="entry name" value="ERAP1-like_C_dom"/>
</dbReference>
<dbReference type="Gene3D" id="2.60.40.1730">
    <property type="entry name" value="tricorn interacting facor f3 domain"/>
    <property type="match status" value="1"/>
</dbReference>
<dbReference type="InterPro" id="IPR014782">
    <property type="entry name" value="Peptidase_M1_dom"/>
</dbReference>
<dbReference type="InterPro" id="IPR042097">
    <property type="entry name" value="Aminopeptidase_N-like_N_sf"/>
</dbReference>
<evidence type="ECO:0000256" key="4">
    <source>
        <dbReference type="ARBA" id="ARBA00022723"/>
    </source>
</evidence>
<dbReference type="GO" id="GO:0070006">
    <property type="term" value="F:metalloaminopeptidase activity"/>
    <property type="evidence" value="ECO:0007669"/>
    <property type="project" value="TreeGrafter"/>
</dbReference>
<evidence type="ECO:0000256" key="10">
    <source>
        <dbReference type="PIRSR" id="PIRSR634016-4"/>
    </source>
</evidence>
<keyword evidence="11" id="KW-0812">Transmembrane</keyword>
<gene>
    <name evidence="15" type="ORF">COEREDRAFT_10780</name>
</gene>
<dbReference type="EMBL" id="KZ303523">
    <property type="protein sequence ID" value="PIA13990.1"/>
    <property type="molecule type" value="Genomic_DNA"/>
</dbReference>
<dbReference type="FunFam" id="1.10.390.10:FF:000001">
    <property type="entry name" value="Aminopeptidase"/>
    <property type="match status" value="1"/>
</dbReference>
<dbReference type="FunFam" id="1.25.50.20:FF:000002">
    <property type="entry name" value="Aminopeptidase"/>
    <property type="match status" value="1"/>
</dbReference>
<dbReference type="InterPro" id="IPR050344">
    <property type="entry name" value="Peptidase_M1_aminopeptidases"/>
</dbReference>
<feature type="domain" description="Aminopeptidase N-like N-terminal" evidence="14">
    <location>
        <begin position="217"/>
        <end position="404"/>
    </location>
</feature>
<sequence>MSRPDAKAQVKHSQFRALTIFGMSPRKAAAECGERSAILAPSSEANIHVASPILLVLSDSSSSNTRSQSDMQLPNLPPLPGTYQPSYASTLASLPLPMLTQRQSDAKIDLPCSSPTQGTALLARCPVPPPLENKVLACRAAVGEHDKEYTMAALPRTRKPFLPNVVALAVSLIVTFLAIWFVAKPQPATHLHLQAMSTNVLQDTVEKRDLLPTNISPLHYDLLLAPDLEAFTYTGEARIRIRINEETAKVVLHSNELEISEVTVSGPATNAESPLQATAITLEKDEETVHLEFAQALAAGREATLYIKFNSVINDMMAGFYRSKYLDSQGATKYMATTQFEPTDARRAFPCWDEPMLKATFNVTLRVPEGLTALSNMDVARVEDVGDGLKEVSFNTTPIMSTYLLALIIGEFDYVEDHTSGKHNGRQIPCRVYTTPGKSENGRFALKVAVQVLEYFAEVFGIPYALPKLDQVAIGDFEAGAMENWGLVTYREVALLVDEANTSSRAKQFVANAVSHEIAHQWFGNLVTMEWWSELWLNEGFATWVGTLAVDYVFPEYHIWTQFLVDDFQRALSLDSLRSSHPIQVPVRRSSEISQIFDAISYSKGASAIRMLSSHIGLESFLKGVRAYLLKHKYANASTQDLWTALSDASGVDVTKFMAIWTRTIGYPILTVTELDNGSKIEVRQNRYLSGGDALESEDQMLWWVPLGIHMHGVENERLPNVLTSRRAVFDVPIRNSKWYKLNKDTVGIYRVKYPAGSIANIAEGIANGELSITDRIGVIADAASLACSGHSNTSDFLTLLLAYSNETEFIVWQETSLRLEALQSVWAMESNEVKAMLRALVRSVFSPLTKRLGWDSVGAKDDSLVSRLRALAIRAAGFAGDQEILTETNRRFRDFFAGNKAVFNSDTLRTAFSVAVRAGGREEFEKVKSYYLDQVNPIDQRLAALSSLGFATDPVLINELLEFALSDKVRNQDVHLVIAGISNYGPNRERLWQWYQSSYDLFVSRYRASMNYMGTLMRLSVGEFIGNDKADEVEAFFESKDTKKFQRVVDQSLEKIRTNTKWLTKDRGDVNAWFVKNGF</sequence>
<feature type="site" description="Transition state stabilizer" evidence="10">
    <location>
        <position position="602"/>
    </location>
</feature>
<evidence type="ECO:0000256" key="11">
    <source>
        <dbReference type="SAM" id="Phobius"/>
    </source>
</evidence>
<evidence type="ECO:0008006" key="17">
    <source>
        <dbReference type="Google" id="ProtNLM"/>
    </source>
</evidence>
<protein>
    <recommendedName>
        <fullName evidence="17">Aminopeptidase</fullName>
    </recommendedName>
</protein>
<feature type="active site" description="Proton acceptor" evidence="8">
    <location>
        <position position="517"/>
    </location>
</feature>
<dbReference type="SUPFAM" id="SSF55486">
    <property type="entry name" value="Metalloproteases ('zincins'), catalytic domain"/>
    <property type="match status" value="1"/>
</dbReference>
<dbReference type="Gene3D" id="1.10.390.10">
    <property type="entry name" value="Neutral Protease Domain 2"/>
    <property type="match status" value="1"/>
</dbReference>
<evidence type="ECO:0000256" key="9">
    <source>
        <dbReference type="PIRSR" id="PIRSR634016-3"/>
    </source>
</evidence>
<dbReference type="GO" id="GO:0042277">
    <property type="term" value="F:peptide binding"/>
    <property type="evidence" value="ECO:0007669"/>
    <property type="project" value="TreeGrafter"/>
</dbReference>
<evidence type="ECO:0000259" key="14">
    <source>
        <dbReference type="Pfam" id="PF17900"/>
    </source>
</evidence>
<evidence type="ECO:0000259" key="13">
    <source>
        <dbReference type="Pfam" id="PF11838"/>
    </source>
</evidence>
<dbReference type="InterPro" id="IPR034016">
    <property type="entry name" value="M1_APN-typ"/>
</dbReference>
<evidence type="ECO:0000313" key="16">
    <source>
        <dbReference type="Proteomes" id="UP000242474"/>
    </source>
</evidence>
<dbReference type="AlphaFoldDB" id="A0A2G5B4R3"/>
<dbReference type="InterPro" id="IPR001930">
    <property type="entry name" value="Peptidase_M1"/>
</dbReference>
<reference evidence="15 16" key="1">
    <citation type="journal article" date="2015" name="Genome Biol. Evol.">
        <title>Phylogenomic analyses indicate that early fungi evolved digesting cell walls of algal ancestors of land plants.</title>
        <authorList>
            <person name="Chang Y."/>
            <person name="Wang S."/>
            <person name="Sekimoto S."/>
            <person name="Aerts A.L."/>
            <person name="Choi C."/>
            <person name="Clum A."/>
            <person name="LaButti K.M."/>
            <person name="Lindquist E.A."/>
            <person name="Yee Ngan C."/>
            <person name="Ohm R.A."/>
            <person name="Salamov A.A."/>
            <person name="Grigoriev I.V."/>
            <person name="Spatafora J.W."/>
            <person name="Berbee M.L."/>
        </authorList>
    </citation>
    <scope>NUCLEOTIDE SEQUENCE [LARGE SCALE GENOMIC DNA]</scope>
    <source>
        <strain evidence="15 16">NRRL 1564</strain>
    </source>
</reference>
<dbReference type="GO" id="GO:0008270">
    <property type="term" value="F:zinc ion binding"/>
    <property type="evidence" value="ECO:0007669"/>
    <property type="project" value="InterPro"/>
</dbReference>
<evidence type="ECO:0000256" key="3">
    <source>
        <dbReference type="ARBA" id="ARBA00022670"/>
    </source>
</evidence>
<feature type="transmembrane region" description="Helical" evidence="11">
    <location>
        <begin position="161"/>
        <end position="183"/>
    </location>
</feature>
<feature type="domain" description="Peptidase M1 membrane alanine aminopeptidase" evidence="12">
    <location>
        <begin position="444"/>
        <end position="661"/>
    </location>
</feature>
<dbReference type="PANTHER" id="PTHR11533:SF174">
    <property type="entry name" value="PUROMYCIN-SENSITIVE AMINOPEPTIDASE-RELATED"/>
    <property type="match status" value="1"/>
</dbReference>
<dbReference type="GO" id="GO:0006508">
    <property type="term" value="P:proteolysis"/>
    <property type="evidence" value="ECO:0007669"/>
    <property type="project" value="UniProtKB-KW"/>
</dbReference>
<comment type="cofactor">
    <cofactor evidence="9">
        <name>Zn(2+)</name>
        <dbReference type="ChEBI" id="CHEBI:29105"/>
    </cofactor>
    <text evidence="9">Binds 1 zinc ion per subunit.</text>
</comment>
<feature type="binding site" evidence="9">
    <location>
        <position position="520"/>
    </location>
    <ligand>
        <name>Zn(2+)</name>
        <dbReference type="ChEBI" id="CHEBI:29105"/>
        <note>catalytic</note>
    </ligand>
</feature>
<keyword evidence="2" id="KW-0031">Aminopeptidase</keyword>
<evidence type="ECO:0000256" key="5">
    <source>
        <dbReference type="ARBA" id="ARBA00022801"/>
    </source>
</evidence>
<evidence type="ECO:0000256" key="1">
    <source>
        <dbReference type="ARBA" id="ARBA00010136"/>
    </source>
</evidence>
<organism evidence="15 16">
    <name type="scientific">Coemansia reversa (strain ATCC 12441 / NRRL 1564)</name>
    <dbReference type="NCBI Taxonomy" id="763665"/>
    <lineage>
        <taxon>Eukaryota</taxon>
        <taxon>Fungi</taxon>
        <taxon>Fungi incertae sedis</taxon>
        <taxon>Zoopagomycota</taxon>
        <taxon>Kickxellomycotina</taxon>
        <taxon>Kickxellomycetes</taxon>
        <taxon>Kickxellales</taxon>
        <taxon>Kickxellaceae</taxon>
        <taxon>Coemansia</taxon>
    </lineage>
</organism>
<feature type="binding site" evidence="9">
    <location>
        <position position="516"/>
    </location>
    <ligand>
        <name>Zn(2+)</name>
        <dbReference type="ChEBI" id="CHEBI:29105"/>
        <note>catalytic</note>
    </ligand>
</feature>
<evidence type="ECO:0000256" key="7">
    <source>
        <dbReference type="ARBA" id="ARBA00023049"/>
    </source>
</evidence>
<feature type="domain" description="ERAP1-like C-terminal" evidence="13">
    <location>
        <begin position="739"/>
        <end position="1058"/>
    </location>
</feature>
<proteinExistence type="inferred from homology"/>
<dbReference type="FunFam" id="2.60.40.1730:FF:000002">
    <property type="entry name" value="Aminopeptidase"/>
    <property type="match status" value="1"/>
</dbReference>
<dbReference type="Gene3D" id="2.60.40.1910">
    <property type="match status" value="1"/>
</dbReference>
<evidence type="ECO:0000313" key="15">
    <source>
        <dbReference type="EMBL" id="PIA13990.1"/>
    </source>
</evidence>
<dbReference type="Gene3D" id="1.25.50.20">
    <property type="match status" value="1"/>
</dbReference>
<keyword evidence="4 9" id="KW-0479">Metal-binding</keyword>
<dbReference type="PANTHER" id="PTHR11533">
    <property type="entry name" value="PROTEASE M1 ZINC METALLOPROTEASE"/>
    <property type="match status" value="1"/>
</dbReference>
<keyword evidence="5" id="KW-0378">Hydrolase</keyword>
<name>A0A2G5B4R3_COERN</name>
<dbReference type="GO" id="GO:0005615">
    <property type="term" value="C:extracellular space"/>
    <property type="evidence" value="ECO:0007669"/>
    <property type="project" value="TreeGrafter"/>
</dbReference>
<keyword evidence="11" id="KW-1133">Transmembrane helix</keyword>
<dbReference type="Proteomes" id="UP000242474">
    <property type="component" value="Unassembled WGS sequence"/>
</dbReference>
<dbReference type="GO" id="GO:0016020">
    <property type="term" value="C:membrane"/>
    <property type="evidence" value="ECO:0007669"/>
    <property type="project" value="TreeGrafter"/>
</dbReference>
<accession>A0A2G5B4R3</accession>
<keyword evidence="11" id="KW-0472">Membrane</keyword>
<dbReference type="InterPro" id="IPR027268">
    <property type="entry name" value="Peptidase_M4/M1_CTD_sf"/>
</dbReference>